<dbReference type="CDD" id="cd00229">
    <property type="entry name" value="SGNH_hydrolase"/>
    <property type="match status" value="1"/>
</dbReference>
<evidence type="ECO:0000259" key="1">
    <source>
        <dbReference type="Pfam" id="PF13472"/>
    </source>
</evidence>
<reference evidence="2" key="1">
    <citation type="submission" date="2019-11" db="EMBL/GenBank/DDBJ databases">
        <title>Microbial mats filling the niche in hypersaline microbial mats.</title>
        <authorList>
            <person name="Wong H.L."/>
            <person name="Macleod F.I."/>
            <person name="White R.A. III"/>
            <person name="Burns B.P."/>
        </authorList>
    </citation>
    <scope>NUCLEOTIDE SEQUENCE</scope>
    <source>
        <strain evidence="2">Rbin_158</strain>
    </source>
</reference>
<evidence type="ECO:0000313" key="2">
    <source>
        <dbReference type="EMBL" id="MBD3323822.1"/>
    </source>
</evidence>
<comment type="caution">
    <text evidence="2">The sequence shown here is derived from an EMBL/GenBank/DDBJ whole genome shotgun (WGS) entry which is preliminary data.</text>
</comment>
<name>A0A9D5JT96_9BACT</name>
<accession>A0A9D5JT96</accession>
<dbReference type="Pfam" id="PF13472">
    <property type="entry name" value="Lipase_GDSL_2"/>
    <property type="match status" value="1"/>
</dbReference>
<organism evidence="2 3">
    <name type="scientific">candidate division KSB3 bacterium</name>
    <dbReference type="NCBI Taxonomy" id="2044937"/>
    <lineage>
        <taxon>Bacteria</taxon>
        <taxon>candidate division KSB3</taxon>
    </lineage>
</organism>
<dbReference type="PANTHER" id="PTHR30383:SF5">
    <property type="entry name" value="SGNH HYDROLASE-TYPE ESTERASE DOMAIN-CONTAINING PROTEIN"/>
    <property type="match status" value="1"/>
</dbReference>
<gene>
    <name evidence="2" type="ORF">GF339_04515</name>
</gene>
<dbReference type="PROSITE" id="PS51257">
    <property type="entry name" value="PROKAR_LIPOPROTEIN"/>
    <property type="match status" value="1"/>
</dbReference>
<dbReference type="AlphaFoldDB" id="A0A9D5JT96"/>
<evidence type="ECO:0000313" key="3">
    <source>
        <dbReference type="Proteomes" id="UP000649604"/>
    </source>
</evidence>
<dbReference type="PANTHER" id="PTHR30383">
    <property type="entry name" value="THIOESTERASE 1/PROTEASE 1/LYSOPHOSPHOLIPASE L1"/>
    <property type="match status" value="1"/>
</dbReference>
<dbReference type="InterPro" id="IPR013830">
    <property type="entry name" value="SGNH_hydro"/>
</dbReference>
<dbReference type="Gene3D" id="3.40.50.1110">
    <property type="entry name" value="SGNH hydrolase"/>
    <property type="match status" value="1"/>
</dbReference>
<dbReference type="GO" id="GO:0004622">
    <property type="term" value="F:phosphatidylcholine lysophospholipase activity"/>
    <property type="evidence" value="ECO:0007669"/>
    <property type="project" value="TreeGrafter"/>
</dbReference>
<proteinExistence type="predicted"/>
<protein>
    <recommendedName>
        <fullName evidence="1">SGNH hydrolase-type esterase domain-containing protein</fullName>
    </recommendedName>
</protein>
<feature type="domain" description="SGNH hydrolase-type esterase" evidence="1">
    <location>
        <begin position="68"/>
        <end position="236"/>
    </location>
</feature>
<dbReference type="InterPro" id="IPR036514">
    <property type="entry name" value="SGNH_hydro_sf"/>
</dbReference>
<sequence length="257" mass="27786">MQHIQKVLGIFLVGLSLLGGCQDTQHPTAVKVIDGRQMQTAPRQVADDTADSDVASPQYPEGTTVIVAIGDSITYGWDSTVGGYPVILQNKLLAAGYNAVVLNEGVPGERTPATEARFLEVIAGADIALIMIGINDIIDPQACPEPFNCQTINHIEALLDKALISKTVPLVSTVTPANPTGPYEWANYPIRSLNSQIYQIAAERNVLLVDNYRAIMSNGGSTLYDDNLHFTDQGYGIIAQQWYDALIANDLLTTDQE</sequence>
<dbReference type="InterPro" id="IPR051532">
    <property type="entry name" value="Ester_Hydrolysis_Enzymes"/>
</dbReference>
<dbReference type="Proteomes" id="UP000649604">
    <property type="component" value="Unassembled WGS sequence"/>
</dbReference>
<dbReference type="EMBL" id="WJJP01000139">
    <property type="protein sequence ID" value="MBD3323822.1"/>
    <property type="molecule type" value="Genomic_DNA"/>
</dbReference>
<dbReference type="SUPFAM" id="SSF52266">
    <property type="entry name" value="SGNH hydrolase"/>
    <property type="match status" value="1"/>
</dbReference>